<proteinExistence type="inferred from homology"/>
<sequence>MSETRSVRLGDICQVVSGATPKTSVEEYWDGDINWVTPADLSKLSGAYISETPRKITEAGFNSCGTNLLPENSVLLSSRAPIGHVAINTVPMATNQGFKSLIPGDQILPKFLYYWLLDHKEYLQSLGVGATFKELSKKTV</sequence>
<keyword evidence="3" id="KW-0238">DNA-binding</keyword>
<gene>
    <name evidence="5" type="ORF">H9908_07530</name>
</gene>
<dbReference type="CDD" id="cd17273">
    <property type="entry name" value="RMtype1_S_EcoJA69PI-TRD1-CR1_like"/>
    <property type="match status" value="1"/>
</dbReference>
<evidence type="ECO:0000313" key="6">
    <source>
        <dbReference type="Proteomes" id="UP000823908"/>
    </source>
</evidence>
<reference evidence="5" key="1">
    <citation type="journal article" date="2021" name="PeerJ">
        <title>Extensive microbial diversity within the chicken gut microbiome revealed by metagenomics and culture.</title>
        <authorList>
            <person name="Gilroy R."/>
            <person name="Ravi A."/>
            <person name="Getino M."/>
            <person name="Pursley I."/>
            <person name="Horton D.L."/>
            <person name="Alikhan N.F."/>
            <person name="Baker D."/>
            <person name="Gharbi K."/>
            <person name="Hall N."/>
            <person name="Watson M."/>
            <person name="Adriaenssens E.M."/>
            <person name="Foster-Nyarko E."/>
            <person name="Jarju S."/>
            <person name="Secka A."/>
            <person name="Antonio M."/>
            <person name="Oren A."/>
            <person name="Chaudhuri R.R."/>
            <person name="La Ragione R."/>
            <person name="Hildebrand F."/>
            <person name="Pallen M.J."/>
        </authorList>
    </citation>
    <scope>NUCLEOTIDE SEQUENCE</scope>
    <source>
        <strain evidence="5">ChiHjej10B9-4811</strain>
    </source>
</reference>
<dbReference type="PANTHER" id="PTHR30408:SF12">
    <property type="entry name" value="TYPE I RESTRICTION ENZYME MJAVIII SPECIFICITY SUBUNIT"/>
    <property type="match status" value="1"/>
</dbReference>
<comment type="caution">
    <text evidence="5">The sequence shown here is derived from an EMBL/GenBank/DDBJ whole genome shotgun (WGS) entry which is preliminary data.</text>
</comment>
<evidence type="ECO:0000256" key="3">
    <source>
        <dbReference type="ARBA" id="ARBA00023125"/>
    </source>
</evidence>
<dbReference type="GO" id="GO:0004519">
    <property type="term" value="F:endonuclease activity"/>
    <property type="evidence" value="ECO:0007669"/>
    <property type="project" value="UniProtKB-KW"/>
</dbReference>
<evidence type="ECO:0000259" key="4">
    <source>
        <dbReference type="Pfam" id="PF01420"/>
    </source>
</evidence>
<dbReference type="AlphaFoldDB" id="A0A9D2ZT33"/>
<protein>
    <submittedName>
        <fullName evidence="5">Restriction endonuclease subunit S</fullName>
        <ecNumber evidence="5">3.1.21.-</ecNumber>
    </submittedName>
</protein>
<dbReference type="Pfam" id="PF01420">
    <property type="entry name" value="Methylase_S"/>
    <property type="match status" value="1"/>
</dbReference>
<dbReference type="GO" id="GO:0003677">
    <property type="term" value="F:DNA binding"/>
    <property type="evidence" value="ECO:0007669"/>
    <property type="project" value="UniProtKB-KW"/>
</dbReference>
<dbReference type="Proteomes" id="UP000823908">
    <property type="component" value="Unassembled WGS sequence"/>
</dbReference>
<accession>A0A9D2ZT33</accession>
<dbReference type="EMBL" id="DWUS01000173">
    <property type="protein sequence ID" value="HJD51698.1"/>
    <property type="molecule type" value="Genomic_DNA"/>
</dbReference>
<comment type="similarity">
    <text evidence="1">Belongs to the type-I restriction system S methylase family.</text>
</comment>
<dbReference type="InterPro" id="IPR000055">
    <property type="entry name" value="Restrct_endonuc_typeI_TRD"/>
</dbReference>
<dbReference type="PANTHER" id="PTHR30408">
    <property type="entry name" value="TYPE-1 RESTRICTION ENZYME ECOKI SPECIFICITY PROTEIN"/>
    <property type="match status" value="1"/>
</dbReference>
<evidence type="ECO:0000313" key="5">
    <source>
        <dbReference type="EMBL" id="HJD51698.1"/>
    </source>
</evidence>
<keyword evidence="5" id="KW-0378">Hydrolase</keyword>
<reference evidence="5" key="2">
    <citation type="submission" date="2021-04" db="EMBL/GenBank/DDBJ databases">
        <authorList>
            <person name="Gilroy R."/>
        </authorList>
    </citation>
    <scope>NUCLEOTIDE SEQUENCE</scope>
    <source>
        <strain evidence="5">ChiHjej10B9-4811</strain>
    </source>
</reference>
<dbReference type="SUPFAM" id="SSF116734">
    <property type="entry name" value="DNA methylase specificity domain"/>
    <property type="match status" value="1"/>
</dbReference>
<dbReference type="InterPro" id="IPR044946">
    <property type="entry name" value="Restrct_endonuc_typeI_TRD_sf"/>
</dbReference>
<dbReference type="GO" id="GO:0009307">
    <property type="term" value="P:DNA restriction-modification system"/>
    <property type="evidence" value="ECO:0007669"/>
    <property type="project" value="UniProtKB-KW"/>
</dbReference>
<evidence type="ECO:0000256" key="1">
    <source>
        <dbReference type="ARBA" id="ARBA00010923"/>
    </source>
</evidence>
<dbReference type="EC" id="3.1.21.-" evidence="5"/>
<organism evidence="5 6">
    <name type="scientific">Candidatus Rothia avistercoris</name>
    <dbReference type="NCBI Taxonomy" id="2840479"/>
    <lineage>
        <taxon>Bacteria</taxon>
        <taxon>Bacillati</taxon>
        <taxon>Actinomycetota</taxon>
        <taxon>Actinomycetes</taxon>
        <taxon>Micrococcales</taxon>
        <taxon>Micrococcaceae</taxon>
        <taxon>Rothia</taxon>
    </lineage>
</organism>
<keyword evidence="5" id="KW-0255">Endonuclease</keyword>
<keyword evidence="2" id="KW-0680">Restriction system</keyword>
<dbReference type="GO" id="GO:0016787">
    <property type="term" value="F:hydrolase activity"/>
    <property type="evidence" value="ECO:0007669"/>
    <property type="project" value="UniProtKB-KW"/>
</dbReference>
<feature type="domain" description="Type I restriction modification DNA specificity" evidence="4">
    <location>
        <begin position="2"/>
        <end position="139"/>
    </location>
</feature>
<evidence type="ECO:0000256" key="2">
    <source>
        <dbReference type="ARBA" id="ARBA00022747"/>
    </source>
</evidence>
<keyword evidence="5" id="KW-0540">Nuclease</keyword>
<feature type="non-terminal residue" evidence="5">
    <location>
        <position position="140"/>
    </location>
</feature>
<name>A0A9D2ZT33_9MICC</name>
<dbReference type="Gene3D" id="3.90.220.20">
    <property type="entry name" value="DNA methylase specificity domains"/>
    <property type="match status" value="1"/>
</dbReference>
<dbReference type="InterPro" id="IPR052021">
    <property type="entry name" value="Type-I_RS_S_subunit"/>
</dbReference>